<comment type="subcellular location">
    <subcellularLocation>
        <location evidence="1 6">Membrane</location>
        <topology evidence="1 6">Multi-pass membrane protein</topology>
    </subcellularLocation>
</comment>
<comment type="similarity">
    <text evidence="6">Belongs to the OXA1/ALB3/YidC family.</text>
</comment>
<name>A0A388L0E9_CHABU</name>
<feature type="transmembrane region" description="Helical" evidence="8">
    <location>
        <begin position="325"/>
        <end position="346"/>
    </location>
</feature>
<evidence type="ECO:0000256" key="4">
    <source>
        <dbReference type="ARBA" id="ARBA00022989"/>
    </source>
</evidence>
<feature type="region of interest" description="Disordered" evidence="7">
    <location>
        <begin position="100"/>
        <end position="119"/>
    </location>
</feature>
<comment type="caution">
    <text evidence="10">The sequence shown here is derived from an EMBL/GenBank/DDBJ whole genome shotgun (WGS) entry which is preliminary data.</text>
</comment>
<dbReference type="NCBIfam" id="TIGR03592">
    <property type="entry name" value="yidC_oxa1_cterm"/>
    <property type="match status" value="1"/>
</dbReference>
<organism evidence="10 11">
    <name type="scientific">Chara braunii</name>
    <name type="common">Braun's stonewort</name>
    <dbReference type="NCBI Taxonomy" id="69332"/>
    <lineage>
        <taxon>Eukaryota</taxon>
        <taxon>Viridiplantae</taxon>
        <taxon>Streptophyta</taxon>
        <taxon>Charophyceae</taxon>
        <taxon>Charales</taxon>
        <taxon>Characeae</taxon>
        <taxon>Chara</taxon>
    </lineage>
</organism>
<evidence type="ECO:0000256" key="6">
    <source>
        <dbReference type="RuleBase" id="RU003945"/>
    </source>
</evidence>
<dbReference type="Proteomes" id="UP000265515">
    <property type="component" value="Unassembled WGS sequence"/>
</dbReference>
<sequence length="624" mass="66546">MSFGSRMFSRLVRRQGSVCQCQLHRGTNGQHTRLIIALSHVNDGGGGVDATWHHHQANERGRSLDQVRSGVCPPPSAGVSWTKQNTPSGDGFLLPGFGDGGGGGGGGGGRDSTGERFTKRSSLSMSPWFSSLSTMSPSLFPRGSGCAANYRPTDAGFRGDESAIGIGIGAQRSIHVFRPGVMSAAMCPRSLSTSAARCDTAAATTTVLGAADRGQQTGAILGERGMGGGGGGGGGGGNAEHDILRSDLGGGLRDDVRGGNDGLLSDSSSSLSSFSPPTMDSDLMGHVAASTRVSEVAAISGDYSFPVAGLQHLLESVHVHSGLPWWASIALTTLAIRTLLVPVSVFQMRATARLSIIRPQLERISERIKESNYDPKLTESYNREMKALFQKHKCSPFSTMMSAFVQAPLFIGFFLAIRSMASELESFKHGGALWFTDLSTPDPFYILPILSSATFLVNVELGATDGMQGQPIAGKMKTFLRVLGVAMIPLAASFPKALFCYWLPSNLFSLIHTQVLKRPAVRQYFDIPDTSHLEEQGRAKAPALTFSHPPSQKLQILSPTPEAVDVRTPLQTLQALQDSQALTEPVLSKVTTGHEQFKLKTAMPLPAVKGRPKKGKKKISTRRR</sequence>
<dbReference type="GO" id="GO:0032979">
    <property type="term" value="P:protein insertion into mitochondrial inner membrane from matrix"/>
    <property type="evidence" value="ECO:0007669"/>
    <property type="project" value="TreeGrafter"/>
</dbReference>
<feature type="transmembrane region" description="Helical" evidence="8">
    <location>
        <begin position="482"/>
        <end position="504"/>
    </location>
</feature>
<dbReference type="GO" id="GO:0032977">
    <property type="term" value="F:membrane insertase activity"/>
    <property type="evidence" value="ECO:0007669"/>
    <property type="project" value="InterPro"/>
</dbReference>
<dbReference type="EMBL" id="BFEA01000230">
    <property type="protein sequence ID" value="GBG75751.1"/>
    <property type="molecule type" value="Genomic_DNA"/>
</dbReference>
<feature type="compositionally biased region" description="Gly residues" evidence="7">
    <location>
        <begin position="100"/>
        <end position="111"/>
    </location>
</feature>
<evidence type="ECO:0000313" key="10">
    <source>
        <dbReference type="EMBL" id="GBG75751.1"/>
    </source>
</evidence>
<evidence type="ECO:0000256" key="8">
    <source>
        <dbReference type="SAM" id="Phobius"/>
    </source>
</evidence>
<gene>
    <name evidence="10" type="ORF">CBR_g20997</name>
</gene>
<keyword evidence="5 8" id="KW-0472">Membrane</keyword>
<feature type="region of interest" description="Disordered" evidence="7">
    <location>
        <begin position="60"/>
        <end position="83"/>
    </location>
</feature>
<evidence type="ECO:0000313" key="11">
    <source>
        <dbReference type="Proteomes" id="UP000265515"/>
    </source>
</evidence>
<feature type="transmembrane region" description="Helical" evidence="8">
    <location>
        <begin position="394"/>
        <end position="417"/>
    </location>
</feature>
<evidence type="ECO:0000256" key="3">
    <source>
        <dbReference type="ARBA" id="ARBA00022692"/>
    </source>
</evidence>
<proteinExistence type="inferred from homology"/>
<evidence type="ECO:0000256" key="5">
    <source>
        <dbReference type="ARBA" id="ARBA00023136"/>
    </source>
</evidence>
<keyword evidence="11" id="KW-1185">Reference proteome</keyword>
<keyword evidence="4 8" id="KW-1133">Transmembrane helix</keyword>
<dbReference type="AlphaFoldDB" id="A0A388L0E9"/>
<dbReference type="STRING" id="69332.A0A388L0E9"/>
<dbReference type="PANTHER" id="PTHR12428">
    <property type="entry name" value="OXA1"/>
    <property type="match status" value="1"/>
</dbReference>
<feature type="transmembrane region" description="Helical" evidence="8">
    <location>
        <begin position="444"/>
        <end position="461"/>
    </location>
</feature>
<dbReference type="Pfam" id="PF02096">
    <property type="entry name" value="60KD_IMP"/>
    <property type="match status" value="1"/>
</dbReference>
<dbReference type="OrthoDB" id="2148490at2759"/>
<dbReference type="Gramene" id="GBG75751">
    <property type="protein sequence ID" value="GBG75751"/>
    <property type="gene ID" value="CBR_g20997"/>
</dbReference>
<dbReference type="InterPro" id="IPR001708">
    <property type="entry name" value="YidC/ALB3/OXA1/COX18"/>
</dbReference>
<keyword evidence="3 6" id="KW-0812">Transmembrane</keyword>
<accession>A0A388L0E9</accession>
<dbReference type="InterPro" id="IPR028055">
    <property type="entry name" value="YidC/Oxa/ALB_C"/>
</dbReference>
<dbReference type="PANTHER" id="PTHR12428:SF34">
    <property type="entry name" value="MITOCHONDRIAL INNER MEMBRANE PROTEIN OXA1-LIKE"/>
    <property type="match status" value="1"/>
</dbReference>
<dbReference type="GO" id="GO:0005743">
    <property type="term" value="C:mitochondrial inner membrane"/>
    <property type="evidence" value="ECO:0007669"/>
    <property type="project" value="TreeGrafter"/>
</dbReference>
<reference evidence="10 11" key="1">
    <citation type="journal article" date="2018" name="Cell">
        <title>The Chara Genome: Secondary Complexity and Implications for Plant Terrestrialization.</title>
        <authorList>
            <person name="Nishiyama T."/>
            <person name="Sakayama H."/>
            <person name="Vries J.D."/>
            <person name="Buschmann H."/>
            <person name="Saint-Marcoux D."/>
            <person name="Ullrich K.K."/>
            <person name="Haas F.B."/>
            <person name="Vanderstraeten L."/>
            <person name="Becker D."/>
            <person name="Lang D."/>
            <person name="Vosolsobe S."/>
            <person name="Rombauts S."/>
            <person name="Wilhelmsson P.K.I."/>
            <person name="Janitza P."/>
            <person name="Kern R."/>
            <person name="Heyl A."/>
            <person name="Rumpler F."/>
            <person name="Villalobos L.I.A.C."/>
            <person name="Clay J.M."/>
            <person name="Skokan R."/>
            <person name="Toyoda A."/>
            <person name="Suzuki Y."/>
            <person name="Kagoshima H."/>
            <person name="Schijlen E."/>
            <person name="Tajeshwar N."/>
            <person name="Catarino B."/>
            <person name="Hetherington A.J."/>
            <person name="Saltykova A."/>
            <person name="Bonnot C."/>
            <person name="Breuninger H."/>
            <person name="Symeonidi A."/>
            <person name="Radhakrishnan G.V."/>
            <person name="Van Nieuwerburgh F."/>
            <person name="Deforce D."/>
            <person name="Chang C."/>
            <person name="Karol K.G."/>
            <person name="Hedrich R."/>
            <person name="Ulvskov P."/>
            <person name="Glockner G."/>
            <person name="Delwiche C.F."/>
            <person name="Petrasek J."/>
            <person name="Van de Peer Y."/>
            <person name="Friml J."/>
            <person name="Beilby M."/>
            <person name="Dolan L."/>
            <person name="Kohara Y."/>
            <person name="Sugano S."/>
            <person name="Fujiyama A."/>
            <person name="Delaux P.-M."/>
            <person name="Quint M."/>
            <person name="TheiBen G."/>
            <person name="Hagemann M."/>
            <person name="Harholt J."/>
            <person name="Dunand C."/>
            <person name="Zachgo S."/>
            <person name="Langdale J."/>
            <person name="Maumus F."/>
            <person name="Straeten D.V.D."/>
            <person name="Gould S.B."/>
            <person name="Rensing S.A."/>
        </authorList>
    </citation>
    <scope>NUCLEOTIDE SEQUENCE [LARGE SCALE GENOMIC DNA]</scope>
    <source>
        <strain evidence="10 11">S276</strain>
    </source>
</reference>
<comment type="similarity">
    <text evidence="2">Belongs to the OXA1/ALB3/YidC (TC 2.A.9.2) family.</text>
</comment>
<protein>
    <recommendedName>
        <fullName evidence="9">Membrane insertase YidC/Oxa/ALB C-terminal domain-containing protein</fullName>
    </recommendedName>
</protein>
<dbReference type="CDD" id="cd20069">
    <property type="entry name" value="5TM_Oxa1-like"/>
    <property type="match status" value="1"/>
</dbReference>
<evidence type="ECO:0000256" key="1">
    <source>
        <dbReference type="ARBA" id="ARBA00004141"/>
    </source>
</evidence>
<evidence type="ECO:0000256" key="2">
    <source>
        <dbReference type="ARBA" id="ARBA00010583"/>
    </source>
</evidence>
<evidence type="ECO:0000256" key="7">
    <source>
        <dbReference type="SAM" id="MobiDB-lite"/>
    </source>
</evidence>
<evidence type="ECO:0000259" key="9">
    <source>
        <dbReference type="Pfam" id="PF02096"/>
    </source>
</evidence>
<feature type="domain" description="Membrane insertase YidC/Oxa/ALB C-terminal" evidence="9">
    <location>
        <begin position="325"/>
        <end position="517"/>
    </location>
</feature>